<dbReference type="Proteomes" id="UP000267096">
    <property type="component" value="Unassembled WGS sequence"/>
</dbReference>
<dbReference type="EMBL" id="UYRR01010763">
    <property type="protein sequence ID" value="VDK25599.1"/>
    <property type="molecule type" value="Genomic_DNA"/>
</dbReference>
<reference evidence="1 2" key="2">
    <citation type="submission" date="2018-11" db="EMBL/GenBank/DDBJ databases">
        <authorList>
            <consortium name="Pathogen Informatics"/>
        </authorList>
    </citation>
    <scope>NUCLEOTIDE SEQUENCE [LARGE SCALE GENOMIC DNA]</scope>
</reference>
<name>A0A0M3JDK1_ANISI</name>
<sequence>MMDDQPEQVYEKIKKIFDNDETARQNVELLWRMAKACFLSGNKLQKKSVKRKLFIYEGKLQNRCAS</sequence>
<accession>A0A0M3JDK1</accession>
<dbReference type="WBParaSite" id="ASIM_0000568901-mRNA-1">
    <property type="protein sequence ID" value="ASIM_0000568901-mRNA-1"/>
    <property type="gene ID" value="ASIM_0000568901"/>
</dbReference>
<keyword evidence="2" id="KW-1185">Reference proteome</keyword>
<evidence type="ECO:0000313" key="1">
    <source>
        <dbReference type="EMBL" id="VDK25599.1"/>
    </source>
</evidence>
<evidence type="ECO:0000313" key="3">
    <source>
        <dbReference type="WBParaSite" id="ASIM_0000568901-mRNA-1"/>
    </source>
</evidence>
<dbReference type="OrthoDB" id="512473at2759"/>
<organism evidence="3">
    <name type="scientific">Anisakis simplex</name>
    <name type="common">Herring worm</name>
    <dbReference type="NCBI Taxonomy" id="6269"/>
    <lineage>
        <taxon>Eukaryota</taxon>
        <taxon>Metazoa</taxon>
        <taxon>Ecdysozoa</taxon>
        <taxon>Nematoda</taxon>
        <taxon>Chromadorea</taxon>
        <taxon>Rhabditida</taxon>
        <taxon>Spirurina</taxon>
        <taxon>Ascaridomorpha</taxon>
        <taxon>Ascaridoidea</taxon>
        <taxon>Anisakidae</taxon>
        <taxon>Anisakis</taxon>
        <taxon>Anisakis simplex complex</taxon>
    </lineage>
</organism>
<evidence type="ECO:0000313" key="2">
    <source>
        <dbReference type="Proteomes" id="UP000267096"/>
    </source>
</evidence>
<reference evidence="3" key="1">
    <citation type="submission" date="2017-02" db="UniProtKB">
        <authorList>
            <consortium name="WormBaseParasite"/>
        </authorList>
    </citation>
    <scope>IDENTIFICATION</scope>
</reference>
<gene>
    <name evidence="1" type="ORF">ASIM_LOCUS5480</name>
</gene>
<dbReference type="AlphaFoldDB" id="A0A0M3JDK1"/>
<protein>
    <submittedName>
        <fullName evidence="3">Transposase</fullName>
    </submittedName>
</protein>
<proteinExistence type="predicted"/>